<reference evidence="5" key="1">
    <citation type="submission" date="2022-06" db="EMBL/GenBank/DDBJ databases">
        <title>Uncovering the hologenomic basis of an extraordinary plant invasion.</title>
        <authorList>
            <person name="Bieker V.C."/>
            <person name="Martin M.D."/>
            <person name="Gilbert T."/>
            <person name="Hodgins K."/>
            <person name="Battlay P."/>
            <person name="Petersen B."/>
            <person name="Wilson J."/>
        </authorList>
    </citation>
    <scope>NUCLEOTIDE SEQUENCE</scope>
    <source>
        <strain evidence="5">AA19_3_7</strain>
        <tissue evidence="5">Leaf</tissue>
    </source>
</reference>
<dbReference type="Gene3D" id="3.10.450.10">
    <property type="match status" value="1"/>
</dbReference>
<dbReference type="GO" id="GO:0004869">
    <property type="term" value="F:cysteine-type endopeptidase inhibitor activity"/>
    <property type="evidence" value="ECO:0007669"/>
    <property type="project" value="UniProtKB-KW"/>
</dbReference>
<evidence type="ECO:0000259" key="4">
    <source>
        <dbReference type="SMART" id="SM00043"/>
    </source>
</evidence>
<keyword evidence="1" id="KW-0646">Protease inhibitor</keyword>
<dbReference type="SMART" id="SM00043">
    <property type="entry name" value="CY"/>
    <property type="match status" value="1"/>
</dbReference>
<evidence type="ECO:0000256" key="1">
    <source>
        <dbReference type="ARBA" id="ARBA00022690"/>
    </source>
</evidence>
<organism evidence="5 6">
    <name type="scientific">Ambrosia artemisiifolia</name>
    <name type="common">Common ragweed</name>
    <dbReference type="NCBI Taxonomy" id="4212"/>
    <lineage>
        <taxon>Eukaryota</taxon>
        <taxon>Viridiplantae</taxon>
        <taxon>Streptophyta</taxon>
        <taxon>Embryophyta</taxon>
        <taxon>Tracheophyta</taxon>
        <taxon>Spermatophyta</taxon>
        <taxon>Magnoliopsida</taxon>
        <taxon>eudicotyledons</taxon>
        <taxon>Gunneridae</taxon>
        <taxon>Pentapetalae</taxon>
        <taxon>asterids</taxon>
        <taxon>campanulids</taxon>
        <taxon>Asterales</taxon>
        <taxon>Asteraceae</taxon>
        <taxon>Asteroideae</taxon>
        <taxon>Heliantheae alliance</taxon>
        <taxon>Heliantheae</taxon>
        <taxon>Ambrosia</taxon>
    </lineage>
</organism>
<evidence type="ECO:0000313" key="5">
    <source>
        <dbReference type="EMBL" id="KAI7756891.1"/>
    </source>
</evidence>
<dbReference type="InterPro" id="IPR000010">
    <property type="entry name" value="Cystatin_dom"/>
</dbReference>
<dbReference type="AlphaFoldDB" id="A0AAD5DDS1"/>
<accession>A0AAD5DDS1</accession>
<name>A0AAD5DDS1_AMBAR</name>
<dbReference type="PANTHER" id="PTHR47364">
    <property type="entry name" value="CYSTEINE PROTEINASE INHIBITOR 5"/>
    <property type="match status" value="1"/>
</dbReference>
<evidence type="ECO:0000256" key="2">
    <source>
        <dbReference type="ARBA" id="ARBA00022704"/>
    </source>
</evidence>
<keyword evidence="3" id="KW-0732">Signal</keyword>
<dbReference type="InterPro" id="IPR046350">
    <property type="entry name" value="Cystatin_sf"/>
</dbReference>
<evidence type="ECO:0000256" key="3">
    <source>
        <dbReference type="SAM" id="SignalP"/>
    </source>
</evidence>
<dbReference type="SUPFAM" id="SSF54403">
    <property type="entry name" value="Cystatin/monellin"/>
    <property type="match status" value="1"/>
</dbReference>
<proteinExistence type="predicted"/>
<gene>
    <name evidence="5" type="ORF">M8C21_030305</name>
</gene>
<dbReference type="Pfam" id="PF16845">
    <property type="entry name" value="SQAPI"/>
    <property type="match status" value="1"/>
</dbReference>
<feature type="domain" description="Cystatin" evidence="4">
    <location>
        <begin position="27"/>
        <end position="116"/>
    </location>
</feature>
<evidence type="ECO:0000313" key="6">
    <source>
        <dbReference type="Proteomes" id="UP001206925"/>
    </source>
</evidence>
<feature type="chain" id="PRO_5041987402" description="Cystatin domain-containing protein" evidence="3">
    <location>
        <begin position="22"/>
        <end position="117"/>
    </location>
</feature>
<dbReference type="CDD" id="cd00042">
    <property type="entry name" value="CY"/>
    <property type="match status" value="1"/>
</dbReference>
<sequence length="117" mass="12822">MQNLFITFLIISFVYCPKPSASLGEGTLAGGWKPIPNVTDATVVDIGKFAVDEHNKNDHANLKFVNVVKGESQVVAGMNYNLTVTAADGGVEYSYVALVWDKPWEKFRQLVSFKGPV</sequence>
<feature type="signal peptide" evidence="3">
    <location>
        <begin position="1"/>
        <end position="21"/>
    </location>
</feature>
<dbReference type="PANTHER" id="PTHR47364:SF2">
    <property type="entry name" value="CYSTEINE PROTEINASE INHIBITOR 5"/>
    <property type="match status" value="1"/>
</dbReference>
<comment type="caution">
    <text evidence="5">The sequence shown here is derived from an EMBL/GenBank/DDBJ whole genome shotgun (WGS) entry which is preliminary data.</text>
</comment>
<dbReference type="EMBL" id="JAMZMK010000236">
    <property type="protein sequence ID" value="KAI7756891.1"/>
    <property type="molecule type" value="Genomic_DNA"/>
</dbReference>
<keyword evidence="2" id="KW-0789">Thiol protease inhibitor</keyword>
<dbReference type="Proteomes" id="UP001206925">
    <property type="component" value="Unassembled WGS sequence"/>
</dbReference>
<keyword evidence="6" id="KW-1185">Reference proteome</keyword>
<protein>
    <recommendedName>
        <fullName evidence="4">Cystatin domain-containing protein</fullName>
    </recommendedName>
</protein>